<feature type="compositionally biased region" description="Low complexity" evidence="1">
    <location>
        <begin position="956"/>
        <end position="969"/>
    </location>
</feature>
<feature type="compositionally biased region" description="Low complexity" evidence="1">
    <location>
        <begin position="910"/>
        <end position="923"/>
    </location>
</feature>
<feature type="transmembrane region" description="Helical" evidence="2">
    <location>
        <begin position="344"/>
        <end position="361"/>
    </location>
</feature>
<dbReference type="InterPro" id="IPR056337">
    <property type="entry name" value="LHD_YVC1"/>
</dbReference>
<reference evidence="5" key="1">
    <citation type="journal article" date="2023" name="Mol. Phylogenet. Evol.">
        <title>Genome-scale phylogeny and comparative genomics of the fungal order Sordariales.</title>
        <authorList>
            <person name="Hensen N."/>
            <person name="Bonometti L."/>
            <person name="Westerberg I."/>
            <person name="Brannstrom I.O."/>
            <person name="Guillou S."/>
            <person name="Cros-Aarteil S."/>
            <person name="Calhoun S."/>
            <person name="Haridas S."/>
            <person name="Kuo A."/>
            <person name="Mondo S."/>
            <person name="Pangilinan J."/>
            <person name="Riley R."/>
            <person name="LaButti K."/>
            <person name="Andreopoulos B."/>
            <person name="Lipzen A."/>
            <person name="Chen C."/>
            <person name="Yan M."/>
            <person name="Daum C."/>
            <person name="Ng V."/>
            <person name="Clum A."/>
            <person name="Steindorff A."/>
            <person name="Ohm R.A."/>
            <person name="Martin F."/>
            <person name="Silar P."/>
            <person name="Natvig D.O."/>
            <person name="Lalanne C."/>
            <person name="Gautier V."/>
            <person name="Ament-Velasquez S.L."/>
            <person name="Kruys A."/>
            <person name="Hutchinson M.I."/>
            <person name="Powell A.J."/>
            <person name="Barry K."/>
            <person name="Miller A.N."/>
            <person name="Grigoriev I.V."/>
            <person name="Debuchy R."/>
            <person name="Gladieux P."/>
            <person name="Hiltunen Thoren M."/>
            <person name="Johannesson H."/>
        </authorList>
    </citation>
    <scope>NUCLEOTIDE SEQUENCE</scope>
    <source>
        <strain evidence="5">CBS 123565</strain>
    </source>
</reference>
<feature type="region of interest" description="Disordered" evidence="1">
    <location>
        <begin position="802"/>
        <end position="839"/>
    </location>
</feature>
<evidence type="ECO:0000256" key="1">
    <source>
        <dbReference type="SAM" id="MobiDB-lite"/>
    </source>
</evidence>
<feature type="transmembrane region" description="Helical" evidence="2">
    <location>
        <begin position="467"/>
        <end position="496"/>
    </location>
</feature>
<feature type="region of interest" description="Disordered" evidence="1">
    <location>
        <begin position="704"/>
        <end position="729"/>
    </location>
</feature>
<dbReference type="InterPro" id="IPR056336">
    <property type="entry name" value="YVC1_C"/>
</dbReference>
<organism evidence="5 6">
    <name type="scientific">Trichocladium antarcticum</name>
    <dbReference type="NCBI Taxonomy" id="1450529"/>
    <lineage>
        <taxon>Eukaryota</taxon>
        <taxon>Fungi</taxon>
        <taxon>Dikarya</taxon>
        <taxon>Ascomycota</taxon>
        <taxon>Pezizomycotina</taxon>
        <taxon>Sordariomycetes</taxon>
        <taxon>Sordariomycetidae</taxon>
        <taxon>Sordariales</taxon>
        <taxon>Chaetomiaceae</taxon>
        <taxon>Trichocladium</taxon>
    </lineage>
</organism>
<dbReference type="EMBL" id="MU853409">
    <property type="protein sequence ID" value="KAK4134341.1"/>
    <property type="molecule type" value="Genomic_DNA"/>
</dbReference>
<evidence type="ECO:0000256" key="2">
    <source>
        <dbReference type="SAM" id="Phobius"/>
    </source>
</evidence>
<dbReference type="Pfam" id="PF23317">
    <property type="entry name" value="YVC1_C"/>
    <property type="match status" value="1"/>
</dbReference>
<accession>A0AAN6UMA0</accession>
<keyword evidence="6" id="KW-1185">Reference proteome</keyword>
<protein>
    <recommendedName>
        <fullName evidence="7">Ion transport domain-containing protein</fullName>
    </recommendedName>
</protein>
<dbReference type="Pfam" id="PF23190">
    <property type="entry name" value="LHD_TRPY1"/>
    <property type="match status" value="1"/>
</dbReference>
<feature type="region of interest" description="Disordered" evidence="1">
    <location>
        <begin position="748"/>
        <end position="769"/>
    </location>
</feature>
<dbReference type="AlphaFoldDB" id="A0AAN6UMA0"/>
<keyword evidence="2" id="KW-0472">Membrane</keyword>
<feature type="compositionally biased region" description="Basic and acidic residues" evidence="1">
    <location>
        <begin position="16"/>
        <end position="30"/>
    </location>
</feature>
<evidence type="ECO:0000259" key="3">
    <source>
        <dbReference type="Pfam" id="PF23190"/>
    </source>
</evidence>
<proteinExistence type="predicted"/>
<name>A0AAN6UMA0_9PEZI</name>
<dbReference type="PANTHER" id="PTHR35859:SF4">
    <property type="entry name" value="MEMBRANE CHANNEL PROTEIN, PUTATIVE (AFU_ORTHOLOGUE AFUA_6G11300)-RELATED"/>
    <property type="match status" value="1"/>
</dbReference>
<sequence length="1044" mass="116899">MLSALLRPFQGSWRNKPNEDHADREHDFARRASIAEYRQHLHATADFTEADDDDDDEESNDGEPSRYPPGGHPEQDEDGLPQPAGGVLPLRPDALPIYSMTHAIRIIVQARTETTLTWEQLRSPQVSQFLVKPMLQQIRSQHFSPGTLFALMANCLQFEKEGQLHLGNAGTSGTRARVCELLAIKLLKEYTTRELLDALCYDFYPLQGIPGSQSQSPLTPQGRSTPAALSTSTLEVAIRASAKHFLSHPLVVQQLEAIWNGAISFYPCPQDPPRQRSATSATGSNRSRRQSNVRTPLLGDQHAKAELTRFRSAPAGRRSVALYDPRTASPLKLSRLRVPRYRRILSTCSLVVLICLFLAVLGQRSTRITTLELLFWFWSAGFMLDEIVGFNEDGVSFYVMSFWNIFDLAILALLIVYYCMRLYGVFLIDPHKWNENAHDVLALNAILLLPRIFSVLDHYRYFSQLLIAFRLLVIDLAAVLLLILICCSGFFVFFVFSTSQHEPYALAYKIFQILVGYTPAAWEMWPSYGWAGKALTGLFLVICHFVVLTLLITVLTNSFMSIASRASQEYQFCFAVNTISMVKNDAVFSYVAPSNIFAWALMPLRACLPLEQYVWLNRATIKATHFPLLFCICLYEKYLLAPDMYEATDLVDKPHGRHGIPFPDPASKSAFFSPSIRVREDSVLGYQKDRALEEVFRCAPDMRTQRRNERRKTQNAIRTWMDQHDGNYNSAQNYSTIDNRIANEWQRRVSVNPERPSRTPRNYSDVRSAASDPADFVFDAHYSMAPQIYKDGIARRDYATEAKENTDGDADGDDELVTNDEDDEDNATNTINDGGPAGDAAIEEEDYFTTPLANQFTNAELSDSYRPPTARRIALHARTLSTNTILYAPEDAKYSSSSASAWPAIRPLSSRHTPAATPTSARRPPYPATVRPRSMVHTMSRTAPHRTPLTLDIPRTTTTTTTTTNATTAEKPPRPTRRRSMADLAAVAAGSNPHGMAAAATSRRMLAKMKSLEASLGDVVREMRVLRHPPVSPGVDGAGGFGSL</sequence>
<feature type="compositionally biased region" description="Polar residues" evidence="1">
    <location>
        <begin position="276"/>
        <end position="285"/>
    </location>
</feature>
<feature type="transmembrane region" description="Helical" evidence="2">
    <location>
        <begin position="534"/>
        <end position="555"/>
    </location>
</feature>
<feature type="domain" description="YVC1 N-terminal linker helical" evidence="3">
    <location>
        <begin position="105"/>
        <end position="263"/>
    </location>
</feature>
<reference evidence="5" key="2">
    <citation type="submission" date="2023-05" db="EMBL/GenBank/DDBJ databases">
        <authorList>
            <consortium name="Lawrence Berkeley National Laboratory"/>
            <person name="Steindorff A."/>
            <person name="Hensen N."/>
            <person name="Bonometti L."/>
            <person name="Westerberg I."/>
            <person name="Brannstrom I.O."/>
            <person name="Guillou S."/>
            <person name="Cros-Aarteil S."/>
            <person name="Calhoun S."/>
            <person name="Haridas S."/>
            <person name="Kuo A."/>
            <person name="Mondo S."/>
            <person name="Pangilinan J."/>
            <person name="Riley R."/>
            <person name="Labutti K."/>
            <person name="Andreopoulos B."/>
            <person name="Lipzen A."/>
            <person name="Chen C."/>
            <person name="Yanf M."/>
            <person name="Daum C."/>
            <person name="Ng V."/>
            <person name="Clum A."/>
            <person name="Ohm R."/>
            <person name="Martin F."/>
            <person name="Silar P."/>
            <person name="Natvig D."/>
            <person name="Lalanne C."/>
            <person name="Gautier V."/>
            <person name="Ament-Velasquez S.L."/>
            <person name="Kruys A."/>
            <person name="Hutchinson M.I."/>
            <person name="Powell A.J."/>
            <person name="Barry K."/>
            <person name="Miller A.N."/>
            <person name="Grigoriev I.V."/>
            <person name="Debuchy R."/>
            <person name="Gladieux P."/>
            <person name="Thoren M.H."/>
            <person name="Johannesson H."/>
        </authorList>
    </citation>
    <scope>NUCLEOTIDE SEQUENCE</scope>
    <source>
        <strain evidence="5">CBS 123565</strain>
    </source>
</reference>
<evidence type="ECO:0000313" key="5">
    <source>
        <dbReference type="EMBL" id="KAK4134341.1"/>
    </source>
</evidence>
<evidence type="ECO:0008006" key="7">
    <source>
        <dbReference type="Google" id="ProtNLM"/>
    </source>
</evidence>
<dbReference type="PANTHER" id="PTHR35859">
    <property type="entry name" value="NONSELECTIVE CATION CHANNEL PROTEIN"/>
    <property type="match status" value="1"/>
</dbReference>
<feature type="compositionally biased region" description="Acidic residues" evidence="1">
    <location>
        <begin position="807"/>
        <end position="826"/>
    </location>
</feature>
<feature type="transmembrane region" description="Helical" evidence="2">
    <location>
        <begin position="397"/>
        <end position="419"/>
    </location>
</feature>
<feature type="domain" description="Calcium channel YVC1-like C-terminal transmembrane" evidence="4">
    <location>
        <begin position="349"/>
        <end position="652"/>
    </location>
</feature>
<feature type="transmembrane region" description="Helical" evidence="2">
    <location>
        <begin position="373"/>
        <end position="391"/>
    </location>
</feature>
<feature type="region of interest" description="Disordered" evidence="1">
    <location>
        <begin position="946"/>
        <end position="980"/>
    </location>
</feature>
<keyword evidence="2" id="KW-1133">Transmembrane helix</keyword>
<feature type="transmembrane region" description="Helical" evidence="2">
    <location>
        <begin position="440"/>
        <end position="461"/>
    </location>
</feature>
<keyword evidence="2" id="KW-0812">Transmembrane</keyword>
<evidence type="ECO:0000259" key="4">
    <source>
        <dbReference type="Pfam" id="PF23317"/>
    </source>
</evidence>
<feature type="region of interest" description="Disordered" evidence="1">
    <location>
        <begin position="1"/>
        <end position="88"/>
    </location>
</feature>
<feature type="region of interest" description="Disordered" evidence="1">
    <location>
        <begin position="909"/>
        <end position="930"/>
    </location>
</feature>
<feature type="compositionally biased region" description="Acidic residues" evidence="1">
    <location>
        <begin position="48"/>
        <end position="61"/>
    </location>
</feature>
<comment type="caution">
    <text evidence="5">The sequence shown here is derived from an EMBL/GenBank/DDBJ whole genome shotgun (WGS) entry which is preliminary data.</text>
</comment>
<evidence type="ECO:0000313" key="6">
    <source>
        <dbReference type="Proteomes" id="UP001304895"/>
    </source>
</evidence>
<feature type="region of interest" description="Disordered" evidence="1">
    <location>
        <begin position="270"/>
        <end position="295"/>
    </location>
</feature>
<gene>
    <name evidence="5" type="ORF">BT67DRAFT_449879</name>
</gene>
<dbReference type="InterPro" id="IPR052971">
    <property type="entry name" value="TRP_calcium_channel"/>
</dbReference>
<dbReference type="Proteomes" id="UP001304895">
    <property type="component" value="Unassembled WGS sequence"/>
</dbReference>